<sequence length="128" mass="14575">MLNLADLVLERADNAGTLRLQKGGRVGREHAKLDMRYMFDGTVRRDIIDEKKNVAAFRMHLLIKARQPALKKLGGHPSLRRALVVQLKLLRGLLIEIAWLPYAPTKRMSIFEELSAVQHTATVSLFLY</sequence>
<reference evidence="1" key="2">
    <citation type="submission" date="2011-02" db="EMBL/GenBank/DDBJ databases">
        <authorList>
            <person name="MacLean D."/>
        </authorList>
    </citation>
    <scope>NUCLEOTIDE SEQUENCE</scope>
</reference>
<protein>
    <submittedName>
        <fullName evidence="1">AlNc14C272G9981 protein</fullName>
    </submittedName>
</protein>
<name>F0WUH1_9STRA</name>
<proteinExistence type="predicted"/>
<dbReference type="HOGENOM" id="CLU_1963661_0_0_1"/>
<dbReference type="EMBL" id="FR824317">
    <property type="protein sequence ID" value="CCA25051.1"/>
    <property type="molecule type" value="Genomic_DNA"/>
</dbReference>
<organism evidence="1">
    <name type="scientific">Albugo laibachii Nc14</name>
    <dbReference type="NCBI Taxonomy" id="890382"/>
    <lineage>
        <taxon>Eukaryota</taxon>
        <taxon>Sar</taxon>
        <taxon>Stramenopiles</taxon>
        <taxon>Oomycota</taxon>
        <taxon>Peronosporomycetes</taxon>
        <taxon>Albuginales</taxon>
        <taxon>Albuginaceae</taxon>
        <taxon>Albugo</taxon>
    </lineage>
</organism>
<accession>F0WUH1</accession>
<reference evidence="1" key="1">
    <citation type="journal article" date="2011" name="PLoS Biol.">
        <title>Gene gain and loss during evolution of obligate parasitism in the white rust pathogen of Arabidopsis thaliana.</title>
        <authorList>
            <person name="Kemen E."/>
            <person name="Gardiner A."/>
            <person name="Schultz-Larsen T."/>
            <person name="Kemen A.C."/>
            <person name="Balmuth A.L."/>
            <person name="Robert-Seilaniantz A."/>
            <person name="Bailey K."/>
            <person name="Holub E."/>
            <person name="Studholme D.J."/>
            <person name="Maclean D."/>
            <person name="Jones J.D."/>
        </authorList>
    </citation>
    <scope>NUCLEOTIDE SEQUENCE</scope>
</reference>
<evidence type="ECO:0000313" key="1">
    <source>
        <dbReference type="EMBL" id="CCA25051.1"/>
    </source>
</evidence>
<gene>
    <name evidence="1" type="primary">AlNc14C272G9981</name>
    <name evidence="1" type="ORF">ALNC14_111950</name>
</gene>
<dbReference type="AlphaFoldDB" id="F0WUH1"/>